<comment type="caution">
    <text evidence="1">The sequence shown here is derived from an EMBL/GenBank/DDBJ whole genome shotgun (WGS) entry which is preliminary data.</text>
</comment>
<dbReference type="AlphaFoldDB" id="A0A7J6N675"/>
<dbReference type="EMBL" id="JABANP010000761">
    <property type="protein sequence ID" value="KAF4679256.1"/>
    <property type="molecule type" value="Genomic_DNA"/>
</dbReference>
<protein>
    <submittedName>
        <fullName evidence="1">Uncharacterized protein</fullName>
    </submittedName>
</protein>
<evidence type="ECO:0000313" key="2">
    <source>
        <dbReference type="Proteomes" id="UP000541610"/>
    </source>
</evidence>
<evidence type="ECO:0000313" key="1">
    <source>
        <dbReference type="EMBL" id="KAF4679256.1"/>
    </source>
</evidence>
<organism evidence="1 2">
    <name type="scientific">Perkinsus olseni</name>
    <name type="common">Perkinsus atlanticus</name>
    <dbReference type="NCBI Taxonomy" id="32597"/>
    <lineage>
        <taxon>Eukaryota</taxon>
        <taxon>Sar</taxon>
        <taxon>Alveolata</taxon>
        <taxon>Perkinsozoa</taxon>
        <taxon>Perkinsea</taxon>
        <taxon>Perkinsida</taxon>
        <taxon>Perkinsidae</taxon>
        <taxon>Perkinsus</taxon>
    </lineage>
</organism>
<proteinExistence type="predicted"/>
<accession>A0A7J6N675</accession>
<name>A0A7J6N675_PEROL</name>
<dbReference type="Proteomes" id="UP000541610">
    <property type="component" value="Unassembled WGS sequence"/>
</dbReference>
<gene>
    <name evidence="1" type="ORF">FOZ60_015306</name>
</gene>
<reference evidence="1 2" key="1">
    <citation type="submission" date="2020-04" db="EMBL/GenBank/DDBJ databases">
        <title>Perkinsus olseni comparative genomics.</title>
        <authorList>
            <person name="Bogema D.R."/>
        </authorList>
    </citation>
    <scope>NUCLEOTIDE SEQUENCE [LARGE SCALE GENOMIC DNA]</scope>
    <source>
        <strain evidence="1">00978-12</strain>
    </source>
</reference>
<sequence>MKGMPCFEVAIVLFSAAQIEGRLFKAVHHRAARPRARRTGDERHIRSHSDCVLETSDFKGFRTSKLESIIEPWQASVAGRFDKKKGKYVIDYATLGETILKGNESSHEQDDAANAFELEDDEWVLVEEQSKRVHLQWFPSPGSLPIAGVLNRIGGGESCEEAIIQWGKMVLKELETTGITLTEIPDIKVMNKLMCDHPETFAPLVIAWIVRREFEEAMVYDEEEIHPWQIWTYLKGIPGYVTGSAYWNYRSACAVIGSIEFESNEQMNIPLKRESIDFVRDEVAAATAGELTKFKNKDKTLTTFGASWVSPHKLSKALDIAREWKLK</sequence>